<reference evidence="1 2" key="1">
    <citation type="submission" date="2014-04" db="EMBL/GenBank/DDBJ databases">
        <authorList>
            <consortium name="DOE Joint Genome Institute"/>
            <person name="Kuo A."/>
            <person name="Kohler A."/>
            <person name="Costa M.D."/>
            <person name="Nagy L.G."/>
            <person name="Floudas D."/>
            <person name="Copeland A."/>
            <person name="Barry K.W."/>
            <person name="Cichocki N."/>
            <person name="Veneault-Fourrey C."/>
            <person name="LaButti K."/>
            <person name="Lindquist E.A."/>
            <person name="Lipzen A."/>
            <person name="Lundell T."/>
            <person name="Morin E."/>
            <person name="Murat C."/>
            <person name="Sun H."/>
            <person name="Tunlid A."/>
            <person name="Henrissat B."/>
            <person name="Grigoriev I.V."/>
            <person name="Hibbett D.S."/>
            <person name="Martin F."/>
            <person name="Nordberg H.P."/>
            <person name="Cantor M.N."/>
            <person name="Hua S.X."/>
        </authorList>
    </citation>
    <scope>NUCLEOTIDE SEQUENCE [LARGE SCALE GENOMIC DNA]</scope>
    <source>
        <strain evidence="1 2">441</strain>
    </source>
</reference>
<keyword evidence="2" id="KW-1185">Reference proteome</keyword>
<protein>
    <submittedName>
        <fullName evidence="1">Uncharacterized protein</fullName>
    </submittedName>
</protein>
<proteinExistence type="predicted"/>
<dbReference type="HOGENOM" id="CLU_2622933_0_0_1"/>
<gene>
    <name evidence="1" type="ORF">PISMIDRAFT_9644</name>
</gene>
<organism evidence="1 2">
    <name type="scientific">Pisolithus microcarpus 441</name>
    <dbReference type="NCBI Taxonomy" id="765257"/>
    <lineage>
        <taxon>Eukaryota</taxon>
        <taxon>Fungi</taxon>
        <taxon>Dikarya</taxon>
        <taxon>Basidiomycota</taxon>
        <taxon>Agaricomycotina</taxon>
        <taxon>Agaricomycetes</taxon>
        <taxon>Agaricomycetidae</taxon>
        <taxon>Boletales</taxon>
        <taxon>Sclerodermatineae</taxon>
        <taxon>Pisolithaceae</taxon>
        <taxon>Pisolithus</taxon>
    </lineage>
</organism>
<sequence length="78" mass="9032">MEKMEQLLKEEDFHERARTFIWANIRAYMPGLEKAHTISQIPNEVDVAYSRPPQPSSGAYVEDLASFESSREEQQFGL</sequence>
<dbReference type="Proteomes" id="UP000054018">
    <property type="component" value="Unassembled WGS sequence"/>
</dbReference>
<evidence type="ECO:0000313" key="1">
    <source>
        <dbReference type="EMBL" id="KIK25253.1"/>
    </source>
</evidence>
<dbReference type="AlphaFoldDB" id="A0A0C9ZZN1"/>
<reference evidence="2" key="2">
    <citation type="submission" date="2015-01" db="EMBL/GenBank/DDBJ databases">
        <title>Evolutionary Origins and Diversification of the Mycorrhizal Mutualists.</title>
        <authorList>
            <consortium name="DOE Joint Genome Institute"/>
            <consortium name="Mycorrhizal Genomics Consortium"/>
            <person name="Kohler A."/>
            <person name="Kuo A."/>
            <person name="Nagy L.G."/>
            <person name="Floudas D."/>
            <person name="Copeland A."/>
            <person name="Barry K.W."/>
            <person name="Cichocki N."/>
            <person name="Veneault-Fourrey C."/>
            <person name="LaButti K."/>
            <person name="Lindquist E.A."/>
            <person name="Lipzen A."/>
            <person name="Lundell T."/>
            <person name="Morin E."/>
            <person name="Murat C."/>
            <person name="Riley R."/>
            <person name="Ohm R."/>
            <person name="Sun H."/>
            <person name="Tunlid A."/>
            <person name="Henrissat B."/>
            <person name="Grigoriev I.V."/>
            <person name="Hibbett D.S."/>
            <person name="Martin F."/>
        </authorList>
    </citation>
    <scope>NUCLEOTIDE SEQUENCE [LARGE SCALE GENOMIC DNA]</scope>
    <source>
        <strain evidence="2">441</strain>
    </source>
</reference>
<name>A0A0C9ZZN1_9AGAM</name>
<accession>A0A0C9ZZN1</accession>
<dbReference type="EMBL" id="KN833709">
    <property type="protein sequence ID" value="KIK25253.1"/>
    <property type="molecule type" value="Genomic_DNA"/>
</dbReference>
<evidence type="ECO:0000313" key="2">
    <source>
        <dbReference type="Proteomes" id="UP000054018"/>
    </source>
</evidence>